<dbReference type="SUPFAM" id="SSF56672">
    <property type="entry name" value="DNA/RNA polymerases"/>
    <property type="match status" value="1"/>
</dbReference>
<keyword evidence="5" id="KW-0695">RNA-directed DNA polymerase</keyword>
<accession>A0A1I4FAE2</accession>
<evidence type="ECO:0000313" key="5">
    <source>
        <dbReference type="EMBL" id="SFL13361.1"/>
    </source>
</evidence>
<evidence type="ECO:0000313" key="4">
    <source>
        <dbReference type="EMBL" id="SFB42794.1"/>
    </source>
</evidence>
<evidence type="ECO:0000259" key="3">
    <source>
        <dbReference type="PROSITE" id="PS50878"/>
    </source>
</evidence>
<dbReference type="Proteomes" id="UP000199579">
    <property type="component" value="Unassembled WGS sequence"/>
</dbReference>
<dbReference type="PANTHER" id="PTHR34047">
    <property type="entry name" value="NUCLEAR INTRON MATURASE 1, MITOCHONDRIAL-RELATED"/>
    <property type="match status" value="1"/>
</dbReference>
<reference evidence="5 7" key="2">
    <citation type="submission" date="2016-10" db="EMBL/GenBank/DDBJ databases">
        <authorList>
            <person name="de Groot N.N."/>
        </authorList>
    </citation>
    <scope>NUCLEOTIDE SEQUENCE [LARGE SCALE GENOMIC DNA]</scope>
    <source>
        <strain evidence="5 7">DSM 381</strain>
    </source>
</reference>
<reference evidence="4 6" key="1">
    <citation type="submission" date="2016-10" db="EMBL/GenBank/DDBJ databases">
        <authorList>
            <person name="Varghese N."/>
            <person name="Submissions S."/>
        </authorList>
    </citation>
    <scope>NUCLEOTIDE SEQUENCE [LARGE SCALE GENOMIC DNA]</scope>
    <source>
        <strain evidence="4 6">DSM 282</strain>
    </source>
</reference>
<dbReference type="CDD" id="cd01651">
    <property type="entry name" value="RT_G2_intron"/>
    <property type="match status" value="1"/>
</dbReference>
<feature type="region of interest" description="Disordered" evidence="2">
    <location>
        <begin position="1"/>
        <end position="22"/>
    </location>
</feature>
<dbReference type="InterPro" id="IPR000477">
    <property type="entry name" value="RT_dom"/>
</dbReference>
<dbReference type="InterPro" id="IPR013597">
    <property type="entry name" value="Mat_intron_G2"/>
</dbReference>
<organism evidence="5 7">
    <name type="scientific">Azotobacter beijerinckii</name>
    <dbReference type="NCBI Taxonomy" id="170623"/>
    <lineage>
        <taxon>Bacteria</taxon>
        <taxon>Pseudomonadati</taxon>
        <taxon>Pseudomonadota</taxon>
        <taxon>Gammaproteobacteria</taxon>
        <taxon>Pseudomonadales</taxon>
        <taxon>Pseudomonadaceae</taxon>
        <taxon>Azotobacter</taxon>
    </lineage>
</organism>
<dbReference type="GO" id="GO:0003964">
    <property type="term" value="F:RNA-directed DNA polymerase activity"/>
    <property type="evidence" value="ECO:0007669"/>
    <property type="project" value="UniProtKB-KW"/>
</dbReference>
<dbReference type="NCBIfam" id="TIGR04416">
    <property type="entry name" value="group_II_RT_mat"/>
    <property type="match status" value="1"/>
</dbReference>
<comment type="similarity">
    <text evidence="1">Belongs to the bacterial reverse transcriptase family.</text>
</comment>
<dbReference type="Pfam" id="PF00078">
    <property type="entry name" value="RVT_1"/>
    <property type="match status" value="1"/>
</dbReference>
<keyword evidence="6" id="KW-1185">Reference proteome</keyword>
<dbReference type="Pfam" id="PF08388">
    <property type="entry name" value="GIIM"/>
    <property type="match status" value="1"/>
</dbReference>
<dbReference type="InterPro" id="IPR051083">
    <property type="entry name" value="GrpII_Intron_Splice-Mob/Def"/>
</dbReference>
<dbReference type="AlphaFoldDB" id="A0A1I4FAE2"/>
<gene>
    <name evidence="4" type="ORF">SAMN04244571_02751</name>
    <name evidence="5" type="ORF">SAMN04244574_03246</name>
</gene>
<keyword evidence="5" id="KW-0548">Nucleotidyltransferase</keyword>
<feature type="domain" description="Reverse transcriptase" evidence="3">
    <location>
        <begin position="105"/>
        <end position="347"/>
    </location>
</feature>
<dbReference type="PROSITE" id="PS50878">
    <property type="entry name" value="RT_POL"/>
    <property type="match status" value="1"/>
</dbReference>
<dbReference type="RefSeq" id="WP_090941767.1">
    <property type="nucleotide sequence ID" value="NZ_FOKJ01000046.1"/>
</dbReference>
<evidence type="ECO:0000313" key="6">
    <source>
        <dbReference type="Proteomes" id="UP000198861"/>
    </source>
</evidence>
<dbReference type="Proteomes" id="UP000198861">
    <property type="component" value="Unassembled WGS sequence"/>
</dbReference>
<evidence type="ECO:0000256" key="2">
    <source>
        <dbReference type="SAM" id="MobiDB-lite"/>
    </source>
</evidence>
<dbReference type="EMBL" id="FOKJ01000046">
    <property type="protein sequence ID" value="SFB42794.1"/>
    <property type="molecule type" value="Genomic_DNA"/>
</dbReference>
<sequence>MKSGNAGGAKAPCCNTNAQSGKSPGIGISLSTPLDSVRTLQSVLRAKAKSEAATRFYSLWDKVYRIDVLLEAYRRCRANRGAAGVDGTTFKDIEDQGLANWLQRLRQELRTGQYRCAPLLRVWIPKANGGQRPLGIPIIRDRVVQMAMLLVLGPIFDPDLFPWQYGFREGMDAKMALRRIHFGIAERGAREVVDADLSDYFNTIPHGHLLRCVARRISDGTVLAVLRQWLDAPVVERTAEGGEVRTTVARDTNRGTPQGGVISPLLANLYFRRFMLAWYQGGYARRLRAEVVNYADDFVILCRPGTGEQAMATMRRLMAKLGLTVNEQKTRLVKLPEERFDFLGYTVGHFYGHQGKPYWGTAPSKKSIKRLKERIHAETTSRWNNLPVSRRIEELNPVIRGWAGYFNQGPVQRVYRDIDNYAARRVRIWLRRRSGKRGTGYRQYSDQYLYEKLGLIRLVPPARDRSNAKA</sequence>
<name>A0A1I4FAE2_9GAMM</name>
<dbReference type="PANTHER" id="PTHR34047:SF8">
    <property type="entry name" value="PROTEIN YKFC"/>
    <property type="match status" value="1"/>
</dbReference>
<dbReference type="InterPro" id="IPR043502">
    <property type="entry name" value="DNA/RNA_pol_sf"/>
</dbReference>
<dbReference type="InterPro" id="IPR030931">
    <property type="entry name" value="Group_II_RT_mat"/>
</dbReference>
<evidence type="ECO:0000256" key="1">
    <source>
        <dbReference type="ARBA" id="ARBA00034120"/>
    </source>
</evidence>
<protein>
    <submittedName>
        <fullName evidence="5">Group II intron reverse transcriptase/maturase</fullName>
    </submittedName>
</protein>
<keyword evidence="5" id="KW-0808">Transferase</keyword>
<proteinExistence type="inferred from homology"/>
<evidence type="ECO:0000313" key="7">
    <source>
        <dbReference type="Proteomes" id="UP000199579"/>
    </source>
</evidence>
<dbReference type="EMBL" id="FOSX01000061">
    <property type="protein sequence ID" value="SFL13361.1"/>
    <property type="molecule type" value="Genomic_DNA"/>
</dbReference>